<keyword evidence="8" id="KW-1185">Reference proteome</keyword>
<gene>
    <name evidence="7" type="ORF">B9G98_01339</name>
</gene>
<dbReference type="SUPFAM" id="SSF53383">
    <property type="entry name" value="PLP-dependent transferases"/>
    <property type="match status" value="1"/>
</dbReference>
<dbReference type="STRING" id="45607.A0A2T0FFI7"/>
<dbReference type="RefSeq" id="XP_024663665.1">
    <property type="nucleotide sequence ID" value="XM_024807897.1"/>
</dbReference>
<dbReference type="GeneID" id="36515088"/>
<dbReference type="GO" id="GO:0003961">
    <property type="term" value="F:O-acetylhomoserine aminocarboxypropyltransferase activity"/>
    <property type="evidence" value="ECO:0007669"/>
    <property type="project" value="TreeGrafter"/>
</dbReference>
<dbReference type="GO" id="GO:0006535">
    <property type="term" value="P:cysteine biosynthetic process from serine"/>
    <property type="evidence" value="ECO:0007669"/>
    <property type="project" value="TreeGrafter"/>
</dbReference>
<evidence type="ECO:0000256" key="6">
    <source>
        <dbReference type="RuleBase" id="RU362118"/>
    </source>
</evidence>
<dbReference type="InterPro" id="IPR054542">
    <property type="entry name" value="Cys_met_metab_PP"/>
</dbReference>
<dbReference type="OrthoDB" id="3512640at2759"/>
<feature type="modified residue" description="N6-(pyridoxal phosphate)lysine" evidence="5">
    <location>
        <position position="211"/>
    </location>
</feature>
<dbReference type="GO" id="GO:0019346">
    <property type="term" value="P:transsulfuration"/>
    <property type="evidence" value="ECO:0007669"/>
    <property type="project" value="InterPro"/>
</dbReference>
<dbReference type="CDD" id="cd00614">
    <property type="entry name" value="CGS_like"/>
    <property type="match status" value="1"/>
</dbReference>
<protein>
    <submittedName>
        <fullName evidence="7">Homocysteine/cysteine synthase</fullName>
    </submittedName>
</protein>
<evidence type="ECO:0000313" key="7">
    <source>
        <dbReference type="EMBL" id="PRT53719.1"/>
    </source>
</evidence>
<evidence type="ECO:0000313" key="8">
    <source>
        <dbReference type="Proteomes" id="UP000238350"/>
    </source>
</evidence>
<reference evidence="7 8" key="1">
    <citation type="submission" date="2017-04" db="EMBL/GenBank/DDBJ databases">
        <title>Genome sequencing of [Candida] sorbophila.</title>
        <authorList>
            <person name="Ahn J.O."/>
        </authorList>
    </citation>
    <scope>NUCLEOTIDE SEQUENCE [LARGE SCALE GENOMIC DNA]</scope>
    <source>
        <strain evidence="7 8">DS02</strain>
    </source>
</reference>
<organism evidence="7 8">
    <name type="scientific">Wickerhamiella sorbophila</name>
    <dbReference type="NCBI Taxonomy" id="45607"/>
    <lineage>
        <taxon>Eukaryota</taxon>
        <taxon>Fungi</taxon>
        <taxon>Dikarya</taxon>
        <taxon>Ascomycota</taxon>
        <taxon>Saccharomycotina</taxon>
        <taxon>Dipodascomycetes</taxon>
        <taxon>Dipodascales</taxon>
        <taxon>Trichomonascaceae</taxon>
        <taxon>Wickerhamiella</taxon>
    </lineage>
</organism>
<evidence type="ECO:0000256" key="4">
    <source>
        <dbReference type="ARBA" id="ARBA00022898"/>
    </source>
</evidence>
<evidence type="ECO:0000256" key="1">
    <source>
        <dbReference type="ARBA" id="ARBA00001933"/>
    </source>
</evidence>
<evidence type="ECO:0000256" key="5">
    <source>
        <dbReference type="PIRSR" id="PIRSR001434-2"/>
    </source>
</evidence>
<dbReference type="InterPro" id="IPR000277">
    <property type="entry name" value="Cys/Met-Metab_PyrdxlP-dep_enz"/>
</dbReference>
<dbReference type="GO" id="GO:0005737">
    <property type="term" value="C:cytoplasm"/>
    <property type="evidence" value="ECO:0007669"/>
    <property type="project" value="TreeGrafter"/>
</dbReference>
<dbReference type="GO" id="GO:0004124">
    <property type="term" value="F:cysteine synthase activity"/>
    <property type="evidence" value="ECO:0007669"/>
    <property type="project" value="TreeGrafter"/>
</dbReference>
<dbReference type="Gene3D" id="3.90.1150.10">
    <property type="entry name" value="Aspartate Aminotransferase, domain 1"/>
    <property type="match status" value="1"/>
</dbReference>
<keyword evidence="3" id="KW-0808">Transferase</keyword>
<dbReference type="PIRSF" id="PIRSF001434">
    <property type="entry name" value="CGS"/>
    <property type="match status" value="1"/>
</dbReference>
<comment type="similarity">
    <text evidence="2 6">Belongs to the trans-sulfuration enzymes family.</text>
</comment>
<comment type="cofactor">
    <cofactor evidence="1 6">
        <name>pyridoxal 5'-phosphate</name>
        <dbReference type="ChEBI" id="CHEBI:597326"/>
    </cofactor>
</comment>
<dbReference type="NCBIfam" id="TIGR01326">
    <property type="entry name" value="OAH_OAS_sulfhy"/>
    <property type="match status" value="1"/>
</dbReference>
<dbReference type="PANTHER" id="PTHR43797">
    <property type="entry name" value="HOMOCYSTEINE/CYSTEINE SYNTHASE"/>
    <property type="match status" value="1"/>
</dbReference>
<proteinExistence type="inferred from homology"/>
<dbReference type="AlphaFoldDB" id="A0A2T0FFI7"/>
<dbReference type="Proteomes" id="UP000238350">
    <property type="component" value="Unassembled WGS sequence"/>
</dbReference>
<dbReference type="InterPro" id="IPR006235">
    <property type="entry name" value="OAc-hSer/O-AcSer_sulfhydrylase"/>
</dbReference>
<dbReference type="InterPro" id="IPR015422">
    <property type="entry name" value="PyrdxlP-dep_Trfase_small"/>
</dbReference>
<dbReference type="Pfam" id="PF01053">
    <property type="entry name" value="Cys_Met_Meta_PP"/>
    <property type="match status" value="1"/>
</dbReference>
<accession>A0A2T0FFI7</accession>
<dbReference type="GO" id="GO:0030170">
    <property type="term" value="F:pyridoxal phosphate binding"/>
    <property type="evidence" value="ECO:0007669"/>
    <property type="project" value="InterPro"/>
</dbReference>
<evidence type="ECO:0000256" key="2">
    <source>
        <dbReference type="ARBA" id="ARBA00009077"/>
    </source>
</evidence>
<dbReference type="PANTHER" id="PTHR43797:SF2">
    <property type="entry name" value="HOMOCYSTEINE_CYSTEINE SYNTHASE"/>
    <property type="match status" value="1"/>
</dbReference>
<keyword evidence="4 5" id="KW-0663">Pyridoxal phosphate</keyword>
<dbReference type="EMBL" id="NDIQ01000001">
    <property type="protein sequence ID" value="PRT53719.1"/>
    <property type="molecule type" value="Genomic_DNA"/>
</dbReference>
<comment type="caution">
    <text evidence="7">The sequence shown here is derived from an EMBL/GenBank/DDBJ whole genome shotgun (WGS) entry which is preliminary data.</text>
</comment>
<dbReference type="Gene3D" id="3.40.640.10">
    <property type="entry name" value="Type I PLP-dependent aspartate aminotransferase-like (Major domain)"/>
    <property type="match status" value="1"/>
</dbReference>
<evidence type="ECO:0000256" key="3">
    <source>
        <dbReference type="ARBA" id="ARBA00022679"/>
    </source>
</evidence>
<dbReference type="InterPro" id="IPR015424">
    <property type="entry name" value="PyrdxlP-dep_Trfase"/>
</dbReference>
<dbReference type="InterPro" id="IPR015421">
    <property type="entry name" value="PyrdxlP-dep_Trfase_major"/>
</dbReference>
<dbReference type="PROSITE" id="PS00868">
    <property type="entry name" value="CYS_MET_METAB_PP"/>
    <property type="match status" value="1"/>
</dbReference>
<dbReference type="FunFam" id="3.40.640.10:FF:000035">
    <property type="entry name" value="O-succinylhomoserine sulfhydrylase"/>
    <property type="match status" value="1"/>
</dbReference>
<name>A0A2T0FFI7_9ASCO</name>
<sequence length="430" mass="46737">MSEQKSQHFETLQLHAGQKVDPTTKSRGVPIYPTTSYVFDDSQNAADSFALKVPSYVYSRVANPTNEVFENRIAALEGGVAAVAVASGQAAQTVALGALATVGQNIVSTSHLYGGTYNLLKVQFKRIGIDVRFVNSDDPVEFEKAIDENTRAIYVESIGNPGYSIPDFEGLSALAHRHKIPLVVDNTFGAGGYVVRPFDFGADIIVHSATKWIGGHGTTLGGVVVDSGKFNWLETGDKYPNLTGPSGAYHGMVFTETFKEAAFAAYVRLEQLRDFGAALNPFAAFLLLQGTETLSLRLDRQQENAMKLAQFFSKHANVEWVLYPGLENHESHERAKKYLKHGYGAMLSLGVKNGKSAAVVDNLKLASNLANVGDSKTLVIAPFYTTHSQLTDEEKATAEVSSELIRVSVGTEHIDDIIADFETAFKTVYN</sequence>
<dbReference type="GO" id="GO:0071269">
    <property type="term" value="P:L-homocysteine biosynthetic process"/>
    <property type="evidence" value="ECO:0007669"/>
    <property type="project" value="TreeGrafter"/>
</dbReference>